<comment type="caution">
    <text evidence="1">The sequence shown here is derived from an EMBL/GenBank/DDBJ whole genome shotgun (WGS) entry which is preliminary data.</text>
</comment>
<dbReference type="OrthoDB" id="3692042at2"/>
<organism evidence="1 2">
    <name type="scientific">Streptomyces mexicanus</name>
    <dbReference type="NCBI Taxonomy" id="178566"/>
    <lineage>
        <taxon>Bacteria</taxon>
        <taxon>Bacillati</taxon>
        <taxon>Actinomycetota</taxon>
        <taxon>Actinomycetes</taxon>
        <taxon>Kitasatosporales</taxon>
        <taxon>Streptomycetaceae</taxon>
        <taxon>Streptomyces</taxon>
    </lineage>
</organism>
<keyword evidence="2" id="KW-1185">Reference proteome</keyword>
<dbReference type="RefSeq" id="WP_159665038.1">
    <property type="nucleotide sequence ID" value="NZ_JACMHY010000008.1"/>
</dbReference>
<protein>
    <submittedName>
        <fullName evidence="1">DUF2000 domain-containing protein</fullName>
    </submittedName>
</protein>
<evidence type="ECO:0000313" key="2">
    <source>
        <dbReference type="Proteomes" id="UP000517694"/>
    </source>
</evidence>
<dbReference type="SUPFAM" id="SSF102462">
    <property type="entry name" value="Peptidyl-tRNA hydrolase II"/>
    <property type="match status" value="1"/>
</dbReference>
<dbReference type="Proteomes" id="UP000517694">
    <property type="component" value="Unassembled WGS sequence"/>
</dbReference>
<evidence type="ECO:0000313" key="1">
    <source>
        <dbReference type="EMBL" id="MBC2867424.1"/>
    </source>
</evidence>
<proteinExistence type="predicted"/>
<dbReference type="InterPro" id="IPR018988">
    <property type="entry name" value="DUF2000"/>
</dbReference>
<dbReference type="EMBL" id="JACMHY010000008">
    <property type="protein sequence ID" value="MBC2867424.1"/>
    <property type="molecule type" value="Genomic_DNA"/>
</dbReference>
<dbReference type="InterPro" id="IPR017021">
    <property type="entry name" value="UCP033763"/>
</dbReference>
<dbReference type="AlphaFoldDB" id="A0A7X1I250"/>
<dbReference type="Gene3D" id="3.40.1490.10">
    <property type="entry name" value="Bit1"/>
    <property type="match status" value="1"/>
</dbReference>
<dbReference type="Pfam" id="PF09391">
    <property type="entry name" value="DUF2000"/>
    <property type="match status" value="1"/>
</dbReference>
<dbReference type="InterPro" id="IPR023476">
    <property type="entry name" value="Pep_tRNA_hydro_II_dom_sf"/>
</dbReference>
<accession>A0A7X1I250</accession>
<reference evidence="1 2" key="1">
    <citation type="submission" date="2020-08" db="EMBL/GenBank/DDBJ databases">
        <title>Whole-Genome Sequence of French Clinical Streptomyces mexicanus Strain Q0842.</title>
        <authorList>
            <person name="Boxberger M."/>
            <person name="La Scola B."/>
        </authorList>
    </citation>
    <scope>NUCLEOTIDE SEQUENCE [LARGE SCALE GENOMIC DNA]</scope>
    <source>
        <strain evidence="1 2">Marseille-Q0842</strain>
    </source>
</reference>
<sequence length="138" mass="14457">MSAKYEKCAFVVDKDLAVGLAMNTVAALSMSVGRFVDGIIGDSVKDADGHKHTGITAIPLPILKGEASDLRDIVVRAAGMPDVFVVDFTSVAQSSRSYGEYTSRTAEQGTAELPYIGVAVCGGKSAVNKLTGSLPLYR</sequence>
<dbReference type="PIRSF" id="PIRSF033736">
    <property type="entry name" value="UCP033763"/>
    <property type="match status" value="1"/>
</dbReference>
<gene>
    <name evidence="1" type="ORF">H1R13_21370</name>
</gene>
<name>A0A7X1I250_9ACTN</name>